<comment type="caution">
    <text evidence="2">The sequence shown here is derived from an EMBL/GenBank/DDBJ whole genome shotgun (WGS) entry which is preliminary data.</text>
</comment>
<protein>
    <submittedName>
        <fullName evidence="2">Uncharacterized protein</fullName>
    </submittedName>
</protein>
<dbReference type="AlphaFoldDB" id="A0A9W4UCE9"/>
<feature type="region of interest" description="Disordered" evidence="1">
    <location>
        <begin position="55"/>
        <end position="89"/>
    </location>
</feature>
<organism evidence="2 3">
    <name type="scientific">Periconia digitata</name>
    <dbReference type="NCBI Taxonomy" id="1303443"/>
    <lineage>
        <taxon>Eukaryota</taxon>
        <taxon>Fungi</taxon>
        <taxon>Dikarya</taxon>
        <taxon>Ascomycota</taxon>
        <taxon>Pezizomycotina</taxon>
        <taxon>Dothideomycetes</taxon>
        <taxon>Pleosporomycetidae</taxon>
        <taxon>Pleosporales</taxon>
        <taxon>Massarineae</taxon>
        <taxon>Periconiaceae</taxon>
        <taxon>Periconia</taxon>
    </lineage>
</organism>
<reference evidence="2" key="1">
    <citation type="submission" date="2023-01" db="EMBL/GenBank/DDBJ databases">
        <authorList>
            <person name="Van Ghelder C."/>
            <person name="Rancurel C."/>
        </authorList>
    </citation>
    <scope>NUCLEOTIDE SEQUENCE</scope>
    <source>
        <strain evidence="2">CNCM I-4278</strain>
    </source>
</reference>
<accession>A0A9W4UCE9</accession>
<dbReference type="OrthoDB" id="3800814at2759"/>
<feature type="region of interest" description="Disordered" evidence="1">
    <location>
        <begin position="316"/>
        <end position="546"/>
    </location>
</feature>
<keyword evidence="3" id="KW-1185">Reference proteome</keyword>
<gene>
    <name evidence="2" type="ORF">PDIGIT_LOCUS6398</name>
</gene>
<feature type="compositionally biased region" description="Acidic residues" evidence="1">
    <location>
        <begin position="535"/>
        <end position="546"/>
    </location>
</feature>
<feature type="compositionally biased region" description="Acidic residues" evidence="1">
    <location>
        <begin position="468"/>
        <end position="526"/>
    </location>
</feature>
<feature type="compositionally biased region" description="Basic and acidic residues" evidence="1">
    <location>
        <begin position="423"/>
        <end position="433"/>
    </location>
</feature>
<evidence type="ECO:0000256" key="1">
    <source>
        <dbReference type="SAM" id="MobiDB-lite"/>
    </source>
</evidence>
<feature type="compositionally biased region" description="Pro residues" evidence="1">
    <location>
        <begin position="317"/>
        <end position="327"/>
    </location>
</feature>
<dbReference type="EMBL" id="CAOQHR010000004">
    <property type="protein sequence ID" value="CAI6333360.1"/>
    <property type="molecule type" value="Genomic_DNA"/>
</dbReference>
<evidence type="ECO:0000313" key="2">
    <source>
        <dbReference type="EMBL" id="CAI6333360.1"/>
    </source>
</evidence>
<feature type="compositionally biased region" description="Low complexity" evidence="1">
    <location>
        <begin position="356"/>
        <end position="396"/>
    </location>
</feature>
<evidence type="ECO:0000313" key="3">
    <source>
        <dbReference type="Proteomes" id="UP001152607"/>
    </source>
</evidence>
<feature type="compositionally biased region" description="Low complexity" evidence="1">
    <location>
        <begin position="60"/>
        <end position="82"/>
    </location>
</feature>
<feature type="compositionally biased region" description="Basic and acidic residues" evidence="1">
    <location>
        <begin position="344"/>
        <end position="353"/>
    </location>
</feature>
<proteinExistence type="predicted"/>
<sequence length="546" mass="60964">MKKGMQLQGVVGIPDAVYRGEQWSCTDSDSAVQEAVIHKVPKIQQPKIALSTLLAEASGTDTTPTTTTPTPTARPQTPKPQTELYDPTNPHLAIPPTSLSTLLSRIESSQRIRHERDQTRRYIHNPFLLEHLLSNAPSVHHLCRRCRPRRKCTLHRHGETFRQQTSISLCRHARMVLTWAIDDPCNDKGTWDLQIRHYFDLANDDYHYDPRAETREREVHASKCSVLNPEFRVALLAERVVEDFKRERKALRGSERRVAKEIHGLLGAALRAQREKEEVEKAGERLAETLRGIAAATRVKDGFEDAVVRSIEAPGAIPLPLPLPSPPASSEDREKGEIEEVDKTEDRVTEKQPNHTPTSSPSPSQSTPSLPSAAQPTVSTTFTTNSTATTATIGTTPPYNPPSSPLYKRKRSRTASIASPTTKEQEQEQEREVSTPPRKKAKKSVTWAPEIDTSVGVTRVRMLSPQLGDEEEVFSPVVCDDDEKEKEESGSEADLEALFEETVEEEQEADIQNVEEQESGEVEGENDNTGGEQEKEVEDEVDYGDD</sequence>
<name>A0A9W4UCE9_9PLEO</name>
<dbReference type="Proteomes" id="UP001152607">
    <property type="component" value="Unassembled WGS sequence"/>
</dbReference>